<feature type="region of interest" description="Disordered" evidence="2">
    <location>
        <begin position="453"/>
        <end position="489"/>
    </location>
</feature>
<accession>A0ABQ7PUF2</accession>
<evidence type="ECO:0000256" key="2">
    <source>
        <dbReference type="SAM" id="MobiDB-lite"/>
    </source>
</evidence>
<evidence type="ECO:0000313" key="5">
    <source>
        <dbReference type="EMBL" id="KAG7296070.1"/>
    </source>
</evidence>
<keyword evidence="3" id="KW-0472">Membrane</keyword>
<feature type="region of interest" description="Disordered" evidence="2">
    <location>
        <begin position="864"/>
        <end position="887"/>
    </location>
</feature>
<dbReference type="SMART" id="SM00382">
    <property type="entry name" value="AAA"/>
    <property type="match status" value="1"/>
</dbReference>
<keyword evidence="1" id="KW-0175">Coiled coil</keyword>
<keyword evidence="3" id="KW-1133">Transmembrane helix</keyword>
<dbReference type="Proteomes" id="UP000823941">
    <property type="component" value="Chromosome 29"/>
</dbReference>
<feature type="coiled-coil region" evidence="1">
    <location>
        <begin position="227"/>
        <end position="277"/>
    </location>
</feature>
<dbReference type="EMBL" id="JAHIBW010000029">
    <property type="protein sequence ID" value="KAG7296070.1"/>
    <property type="molecule type" value="Genomic_DNA"/>
</dbReference>
<dbReference type="InterPro" id="IPR027417">
    <property type="entry name" value="P-loop_NTPase"/>
</dbReference>
<sequence>MITINYVLILFIGNVFKILCVCCVYWCSINRSYAWEVMSIALRTGPFIEDDEPCRHRRGKSILKAKENIVKPKCLRKKLKKYKLRKDGQEDPDVIDVSQTLIQSLKLKSPNQSETIDLDDYLERPKNYLFKMVRKKQSVLSETNGENQKRESKLDCIKKSVTEHNVSEENIPISEKKQTNAFQLLMDSRNKSIGSNSPGKEKETLEPESEEVKQKKQLKTKRNLALQKLAEAKGSLKKKEIEKLEEECIKQKMDKRAERLKNMITKGNKKVEKQKKDKMTTKKLQVTSKIKHSACETINIEVISEDSVTSVSELNLVSEKDTNSNDKNTVVNNQKPRIIKKDEDFLKKLSPSMKKKENMLSYFKKIDKDPEPTPVLLINDEMEEESIIQTLKVKMTPNSKKKKKKRKLSLNNNIKINKAIDDTEINTTTVELTLNPKDELTVNPEEELTVKPEEGEVSNIKKEKPRKRKRKTDVEPIVMSKGENPENLVNTVEGRPKRNVKKPIKYTDDMQLSSSDEELHILTPKKKKLIDHKTDMIDDSQFLKKSGISRDKSDTIKKQKLDSKCKGDKMKAKLAPIFVAKTQEDVAALEAKQKFLHSGIPDQLKKAIAYQKEQTIISSGFYPVVHVQQFIPADNLSAVPDFMKTSENNECMEKQVLCNDYDVKKFLCLDSTVKTKNTLVPTKCNDVPDTLHKIKLSYPEFPVYRTYKTLSCKSKGNNIDFNSLDMDNSSEVLNNSIDVKAEDPKSLSWTDKYKATSTKHIIGNFDSTNELKKWLITWSENNAAQKNSNEDSDSDFYNSDTDSRDNMRISNNLLVLTGPAGSGKTSSVYAVATELALKVIEVNVGTRRTGKILLQDLQEATQSHKVNRGKSCNGDSQNSQELFNNKKLNKLKGKKRSQVDSGLFSQRSEALSQNSQEEGRTAMSLILIDDADIVFEQDDGFISGIAQLVQCSKRPVILVTTSVSCSHLQRFLLGGNVVKMNPLSPRMLGTWLDIMCLADTGFCWPGSGAKFLDYFKGDMRKCINYLQYLVVSEAQQCRTSSTNVETEIVDAEDENSNFSWAGQELAEDKTEIRTNTTSCDGLWQYFTGNPSNNLFLSQPLDLFKVWWCIPNALEGEESTECKTRKTEKNRANNALEDIAEVLDSISLADCMSFNIKPDAKVDVCSNPWSCTETDSVSEKESLEDVNNFYDLSSQISCELLKRSLDKANHSNLDRVDLQVPGLLEERKKEKIISRHQSLVNAVNPNSLLDRKSIALDYWATCRTICRIEQDKTDNVVKRNNRFCHYLKSVRVMCKNEVFNKLCESLKSADIES</sequence>
<keyword evidence="6" id="KW-1185">Reference proteome</keyword>
<evidence type="ECO:0000259" key="4">
    <source>
        <dbReference type="SMART" id="SM00382"/>
    </source>
</evidence>
<dbReference type="PANTHER" id="PTHR23389">
    <property type="entry name" value="CHROMOSOME TRANSMISSION FIDELITY FACTOR 18"/>
    <property type="match status" value="1"/>
</dbReference>
<gene>
    <name evidence="5" type="ORF">JYU34_021167</name>
</gene>
<dbReference type="PANTHER" id="PTHR23389:SF21">
    <property type="entry name" value="ATPASE FAMILY AAA DOMAIN-CONTAINING PROTEIN 5"/>
    <property type="match status" value="1"/>
</dbReference>
<dbReference type="InterPro" id="IPR003593">
    <property type="entry name" value="AAA+_ATPase"/>
</dbReference>
<dbReference type="Gene3D" id="3.40.50.300">
    <property type="entry name" value="P-loop containing nucleotide triphosphate hydrolases"/>
    <property type="match status" value="1"/>
</dbReference>
<proteinExistence type="predicted"/>
<evidence type="ECO:0000256" key="1">
    <source>
        <dbReference type="SAM" id="Coils"/>
    </source>
</evidence>
<dbReference type="SUPFAM" id="SSF52540">
    <property type="entry name" value="P-loop containing nucleoside triphosphate hydrolases"/>
    <property type="match status" value="1"/>
</dbReference>
<feature type="compositionally biased region" description="Basic and acidic residues" evidence="2">
    <location>
        <begin position="453"/>
        <end position="462"/>
    </location>
</feature>
<feature type="region of interest" description="Disordered" evidence="2">
    <location>
        <begin position="189"/>
        <end position="218"/>
    </location>
</feature>
<keyword evidence="3" id="KW-0812">Transmembrane</keyword>
<feature type="compositionally biased region" description="Basic and acidic residues" evidence="2">
    <location>
        <begin position="199"/>
        <end position="214"/>
    </location>
</feature>
<protein>
    <recommendedName>
        <fullName evidence="4">AAA+ ATPase domain-containing protein</fullName>
    </recommendedName>
</protein>
<feature type="transmembrane region" description="Helical" evidence="3">
    <location>
        <begin position="6"/>
        <end position="28"/>
    </location>
</feature>
<comment type="caution">
    <text evidence="5">The sequence shown here is derived from an EMBL/GenBank/DDBJ whole genome shotgun (WGS) entry which is preliminary data.</text>
</comment>
<reference evidence="5 6" key="1">
    <citation type="submission" date="2021-06" db="EMBL/GenBank/DDBJ databases">
        <title>A haploid diamondback moth (Plutella xylostella L.) genome assembly resolves 31 chromosomes and identifies a diamide resistance mutation.</title>
        <authorList>
            <person name="Ward C.M."/>
            <person name="Perry K.D."/>
            <person name="Baker G."/>
            <person name="Powis K."/>
            <person name="Heckel D.G."/>
            <person name="Baxter S.W."/>
        </authorList>
    </citation>
    <scope>NUCLEOTIDE SEQUENCE [LARGE SCALE GENOMIC DNA]</scope>
    <source>
        <strain evidence="5 6">LV</strain>
        <tissue evidence="5">Single pupa</tissue>
    </source>
</reference>
<feature type="domain" description="AAA+ ATPase" evidence="4">
    <location>
        <begin position="810"/>
        <end position="984"/>
    </location>
</feature>
<feature type="region of interest" description="Disordered" evidence="2">
    <location>
        <begin position="784"/>
        <end position="803"/>
    </location>
</feature>
<dbReference type="Pfam" id="PF00004">
    <property type="entry name" value="AAA"/>
    <property type="match status" value="1"/>
</dbReference>
<organism evidence="5 6">
    <name type="scientific">Plutella xylostella</name>
    <name type="common">Diamondback moth</name>
    <name type="synonym">Plutella maculipennis</name>
    <dbReference type="NCBI Taxonomy" id="51655"/>
    <lineage>
        <taxon>Eukaryota</taxon>
        <taxon>Metazoa</taxon>
        <taxon>Ecdysozoa</taxon>
        <taxon>Arthropoda</taxon>
        <taxon>Hexapoda</taxon>
        <taxon>Insecta</taxon>
        <taxon>Pterygota</taxon>
        <taxon>Neoptera</taxon>
        <taxon>Endopterygota</taxon>
        <taxon>Lepidoptera</taxon>
        <taxon>Glossata</taxon>
        <taxon>Ditrysia</taxon>
        <taxon>Yponomeutoidea</taxon>
        <taxon>Plutellidae</taxon>
        <taxon>Plutella</taxon>
    </lineage>
</organism>
<name>A0ABQ7PUF2_PLUXY</name>
<dbReference type="InterPro" id="IPR003959">
    <property type="entry name" value="ATPase_AAA_core"/>
</dbReference>
<evidence type="ECO:0000313" key="6">
    <source>
        <dbReference type="Proteomes" id="UP000823941"/>
    </source>
</evidence>
<evidence type="ECO:0000256" key="3">
    <source>
        <dbReference type="SAM" id="Phobius"/>
    </source>
</evidence>